<accession>A0A7Z1AE59</accession>
<proteinExistence type="predicted"/>
<evidence type="ECO:0000313" key="1">
    <source>
        <dbReference type="EMBL" id="ODJ86053.1"/>
    </source>
</evidence>
<reference evidence="1 2" key="1">
    <citation type="submission" date="2016-06" db="EMBL/GenBank/DDBJ databases">
        <title>Genome sequence of endosymbiont of Candidatus Endolucinida thiodiazotropha.</title>
        <authorList>
            <person name="Poehlein A."/>
            <person name="Koenig S."/>
            <person name="Heiden S.E."/>
            <person name="Thuermer A."/>
            <person name="Voget S."/>
            <person name="Daniel R."/>
            <person name="Markert S."/>
            <person name="Gros O."/>
            <person name="Schweder T."/>
        </authorList>
    </citation>
    <scope>NUCLEOTIDE SEQUENCE [LARGE SCALE GENOMIC DNA]</scope>
    <source>
        <strain evidence="1 2">COS</strain>
    </source>
</reference>
<dbReference type="Proteomes" id="UP000094769">
    <property type="component" value="Unassembled WGS sequence"/>
</dbReference>
<keyword evidence="2" id="KW-1185">Reference proteome</keyword>
<dbReference type="EMBL" id="MARB01000028">
    <property type="protein sequence ID" value="ODJ86053.1"/>
    <property type="molecule type" value="Genomic_DNA"/>
</dbReference>
<dbReference type="AlphaFoldDB" id="A0A7Z1AE59"/>
<organism evidence="1 2">
    <name type="scientific">Candidatus Thiodiazotropha endolucinida</name>
    <dbReference type="NCBI Taxonomy" id="1655433"/>
    <lineage>
        <taxon>Bacteria</taxon>
        <taxon>Pseudomonadati</taxon>
        <taxon>Pseudomonadota</taxon>
        <taxon>Gammaproteobacteria</taxon>
        <taxon>Chromatiales</taxon>
        <taxon>Sedimenticolaceae</taxon>
        <taxon>Candidatus Thiodiazotropha</taxon>
    </lineage>
</organism>
<comment type="caution">
    <text evidence="1">The sequence shown here is derived from an EMBL/GenBank/DDBJ whole genome shotgun (WGS) entry which is preliminary data.</text>
</comment>
<gene>
    <name evidence="1" type="ORF">CODIS_36880</name>
</gene>
<sequence length="48" mass="5269">MSVELDEVVKAVKIQVTVADRIGRSRIVNRGTVRECSIMGISRAVGRI</sequence>
<name>A0A7Z1AE59_9GAMM</name>
<evidence type="ECO:0000313" key="2">
    <source>
        <dbReference type="Proteomes" id="UP000094769"/>
    </source>
</evidence>
<protein>
    <submittedName>
        <fullName evidence="1">Uncharacterized protein</fullName>
    </submittedName>
</protein>